<name>G3PK35_GASAC</name>
<dbReference type="InParanoid" id="G3PK35"/>
<sequence length="69" mass="8114">MFALRCCPLICGLLKSRKVALLCCHQQRIMREPDSGNGPFLVFGNYSFRIFFLCWRKPHDREPLVCFSF</sequence>
<organism evidence="1">
    <name type="scientific">Gasterosteus aculeatus</name>
    <name type="common">Three-spined stickleback</name>
    <dbReference type="NCBI Taxonomy" id="69293"/>
    <lineage>
        <taxon>Eukaryota</taxon>
        <taxon>Metazoa</taxon>
        <taxon>Chordata</taxon>
        <taxon>Craniata</taxon>
        <taxon>Vertebrata</taxon>
        <taxon>Euteleostomi</taxon>
        <taxon>Actinopterygii</taxon>
        <taxon>Neopterygii</taxon>
        <taxon>Teleostei</taxon>
        <taxon>Neoteleostei</taxon>
        <taxon>Acanthomorphata</taxon>
        <taxon>Eupercaria</taxon>
        <taxon>Perciformes</taxon>
        <taxon>Cottioidei</taxon>
        <taxon>Gasterosteales</taxon>
        <taxon>Gasterosteidae</taxon>
        <taxon>Gasterosteus</taxon>
    </lineage>
</organism>
<reference evidence="1" key="2">
    <citation type="submission" date="2024-04" db="UniProtKB">
        <authorList>
            <consortium name="Ensembl"/>
        </authorList>
    </citation>
    <scope>IDENTIFICATION</scope>
</reference>
<protein>
    <submittedName>
        <fullName evidence="1">Uncharacterized protein</fullName>
    </submittedName>
</protein>
<dbReference type="AlphaFoldDB" id="G3PK35"/>
<accession>G3PK35</accession>
<proteinExistence type="predicted"/>
<reference evidence="1" key="1">
    <citation type="submission" date="2006-01" db="EMBL/GenBank/DDBJ databases">
        <authorList>
            <person name="Lindblad-Toh K."/>
            <person name="Mauceli E."/>
            <person name="Grabherr M."/>
            <person name="Chang J.L."/>
            <person name="Lander E.S."/>
        </authorList>
    </citation>
    <scope>NUCLEOTIDE SEQUENCE [LARGE SCALE GENOMIC DNA]</scope>
</reference>
<dbReference type="Bgee" id="ENSGACG00000013593">
    <property type="expression patterns" value="Expressed in pharyngeal gill and 13 other cell types or tissues"/>
</dbReference>
<dbReference type="Ensembl" id="ENSGACT00000018000.1">
    <property type="protein sequence ID" value="ENSGACP00000017965.1"/>
    <property type="gene ID" value="ENSGACG00000013593.1"/>
</dbReference>
<evidence type="ECO:0000313" key="1">
    <source>
        <dbReference type="Ensembl" id="ENSGACP00000017965.1"/>
    </source>
</evidence>